<evidence type="ECO:0000313" key="1">
    <source>
        <dbReference type="EMBL" id="MBN7801352.1"/>
    </source>
</evidence>
<dbReference type="Proteomes" id="UP000664698">
    <property type="component" value="Unassembled WGS sequence"/>
</dbReference>
<accession>A0ABS3BQN1</accession>
<name>A0ABS3BQN1_9BACT</name>
<gene>
    <name evidence="1" type="ORF">J0A67_10800</name>
</gene>
<proteinExistence type="predicted"/>
<keyword evidence="2" id="KW-1185">Reference proteome</keyword>
<evidence type="ECO:0000313" key="2">
    <source>
        <dbReference type="Proteomes" id="UP000664698"/>
    </source>
</evidence>
<comment type="caution">
    <text evidence="1">The sequence shown here is derived from an EMBL/GenBank/DDBJ whole genome shotgun (WGS) entry which is preliminary data.</text>
</comment>
<reference evidence="1 2" key="1">
    <citation type="submission" date="2021-03" db="EMBL/GenBank/DDBJ databases">
        <title>novel species isolated from a fishpond in China.</title>
        <authorList>
            <person name="Lu H."/>
            <person name="Cai Z."/>
        </authorList>
    </citation>
    <scope>NUCLEOTIDE SEQUENCE [LARGE SCALE GENOMIC DNA]</scope>
    <source>
        <strain evidence="1 2">JCM 31546</strain>
    </source>
</reference>
<organism evidence="1 2">
    <name type="scientific">Algoriphagus aestuariicola</name>
    <dbReference type="NCBI Taxonomy" id="1852016"/>
    <lineage>
        <taxon>Bacteria</taxon>
        <taxon>Pseudomonadati</taxon>
        <taxon>Bacteroidota</taxon>
        <taxon>Cytophagia</taxon>
        <taxon>Cytophagales</taxon>
        <taxon>Cyclobacteriaceae</taxon>
        <taxon>Algoriphagus</taxon>
    </lineage>
</organism>
<dbReference type="RefSeq" id="WP_206569341.1">
    <property type="nucleotide sequence ID" value="NZ_JAFKCW010000002.1"/>
</dbReference>
<sequence length="191" mass="22257">MEESNELLDLDLWQNSDLIRRQNFLKSQFIEILEDLANSISSRDFEKISPRSRGSKISKGNDLLGLPYQVLDMIRDFNSLEGANIRMLNWFGKGFFVTILLGKNRANPILPLLEQGFHFGMSDNKWDYPELILNNSQTRDPDLIRKRDGEFSLWIKKFELDKNPKINAFSLTEEVKKILGILQLPLEQNRN</sequence>
<dbReference type="EMBL" id="JAFKCW010000002">
    <property type="protein sequence ID" value="MBN7801352.1"/>
    <property type="molecule type" value="Genomic_DNA"/>
</dbReference>
<protein>
    <submittedName>
        <fullName evidence="1">Uncharacterized protein</fullName>
    </submittedName>
</protein>